<organism evidence="2 3">
    <name type="scientific">Schizothecium vesticola</name>
    <dbReference type="NCBI Taxonomy" id="314040"/>
    <lineage>
        <taxon>Eukaryota</taxon>
        <taxon>Fungi</taxon>
        <taxon>Dikarya</taxon>
        <taxon>Ascomycota</taxon>
        <taxon>Pezizomycotina</taxon>
        <taxon>Sordariomycetes</taxon>
        <taxon>Sordariomycetidae</taxon>
        <taxon>Sordariales</taxon>
        <taxon>Schizotheciaceae</taxon>
        <taxon>Schizothecium</taxon>
    </lineage>
</organism>
<evidence type="ECO:0000313" key="2">
    <source>
        <dbReference type="EMBL" id="KAK0743287.1"/>
    </source>
</evidence>
<keyword evidence="3" id="KW-1185">Reference proteome</keyword>
<dbReference type="AlphaFoldDB" id="A0AA40EPY6"/>
<evidence type="ECO:0000256" key="1">
    <source>
        <dbReference type="SAM" id="MobiDB-lite"/>
    </source>
</evidence>
<sequence length="206" mass="21844">MRGSCRCGASYRHVPPGLQARPACHHEPDTKGTLVANNLSKTSSGIRPFLTHQEDVSPINIHAPSITRYTCAKPCQYRKGPLVAASCFSTTRRASSTFRPSSSRAPSGLSPGGGLGPQKCSSQGKGRTQEGGVKRIRADTTARQVTTPPIPRPLSVPLSNLRQHFAELRCEQSPQLQPVVLLASHLPISGGRATLGARCSTGGGWS</sequence>
<dbReference type="Proteomes" id="UP001172155">
    <property type="component" value="Unassembled WGS sequence"/>
</dbReference>
<dbReference type="EMBL" id="JAUKUD010000005">
    <property type="protein sequence ID" value="KAK0743287.1"/>
    <property type="molecule type" value="Genomic_DNA"/>
</dbReference>
<protein>
    <submittedName>
        <fullName evidence="2">Uncharacterized protein</fullName>
    </submittedName>
</protein>
<reference evidence="2" key="1">
    <citation type="submission" date="2023-06" db="EMBL/GenBank/DDBJ databases">
        <title>Genome-scale phylogeny and comparative genomics of the fungal order Sordariales.</title>
        <authorList>
            <consortium name="Lawrence Berkeley National Laboratory"/>
            <person name="Hensen N."/>
            <person name="Bonometti L."/>
            <person name="Westerberg I."/>
            <person name="Brannstrom I.O."/>
            <person name="Guillou S."/>
            <person name="Cros-Aarteil S."/>
            <person name="Calhoun S."/>
            <person name="Haridas S."/>
            <person name="Kuo A."/>
            <person name="Mondo S."/>
            <person name="Pangilinan J."/>
            <person name="Riley R."/>
            <person name="LaButti K."/>
            <person name="Andreopoulos B."/>
            <person name="Lipzen A."/>
            <person name="Chen C."/>
            <person name="Yanf M."/>
            <person name="Daum C."/>
            <person name="Ng V."/>
            <person name="Clum A."/>
            <person name="Steindorff A."/>
            <person name="Ohm R."/>
            <person name="Martin F."/>
            <person name="Silar P."/>
            <person name="Natvig D."/>
            <person name="Lalanne C."/>
            <person name="Gautier V."/>
            <person name="Ament-velasquez S.L."/>
            <person name="Kruys A."/>
            <person name="Hutchinson M.I."/>
            <person name="Powell A.J."/>
            <person name="Barry K."/>
            <person name="Miller A.N."/>
            <person name="Grigoriev I.V."/>
            <person name="Debuchy R."/>
            <person name="Gladieux P."/>
            <person name="Thoren M.H."/>
            <person name="Johannesson H."/>
        </authorList>
    </citation>
    <scope>NUCLEOTIDE SEQUENCE</scope>
    <source>
        <strain evidence="2">SMH3187-1</strain>
    </source>
</reference>
<comment type="caution">
    <text evidence="2">The sequence shown here is derived from an EMBL/GenBank/DDBJ whole genome shotgun (WGS) entry which is preliminary data.</text>
</comment>
<name>A0AA40EPY6_9PEZI</name>
<accession>A0AA40EPY6</accession>
<gene>
    <name evidence="2" type="ORF">B0T18DRAFT_180408</name>
</gene>
<proteinExistence type="predicted"/>
<feature type="region of interest" description="Disordered" evidence="1">
    <location>
        <begin position="94"/>
        <end position="134"/>
    </location>
</feature>
<feature type="compositionally biased region" description="Low complexity" evidence="1">
    <location>
        <begin position="99"/>
        <end position="109"/>
    </location>
</feature>
<evidence type="ECO:0000313" key="3">
    <source>
        <dbReference type="Proteomes" id="UP001172155"/>
    </source>
</evidence>